<feature type="compositionally biased region" description="Basic residues" evidence="3">
    <location>
        <begin position="116"/>
        <end position="125"/>
    </location>
</feature>
<organism evidence="5 6">
    <name type="scientific">Pisum sativum</name>
    <name type="common">Garden pea</name>
    <name type="synonym">Lathyrus oleraceus</name>
    <dbReference type="NCBI Taxonomy" id="3888"/>
    <lineage>
        <taxon>Eukaryota</taxon>
        <taxon>Viridiplantae</taxon>
        <taxon>Streptophyta</taxon>
        <taxon>Embryophyta</taxon>
        <taxon>Tracheophyta</taxon>
        <taxon>Spermatophyta</taxon>
        <taxon>Magnoliopsida</taxon>
        <taxon>eudicotyledons</taxon>
        <taxon>Gunneridae</taxon>
        <taxon>Pentapetalae</taxon>
        <taxon>rosids</taxon>
        <taxon>fabids</taxon>
        <taxon>Fabales</taxon>
        <taxon>Fabaceae</taxon>
        <taxon>Papilionoideae</taxon>
        <taxon>50 kb inversion clade</taxon>
        <taxon>NPAAA clade</taxon>
        <taxon>Hologalegina</taxon>
        <taxon>IRL clade</taxon>
        <taxon>Fabeae</taxon>
        <taxon>Lathyrus</taxon>
    </lineage>
</organism>
<dbReference type="PROSITE" id="PS50158">
    <property type="entry name" value="ZF_CCHC"/>
    <property type="match status" value="1"/>
</dbReference>
<feature type="compositionally biased region" description="Acidic residues" evidence="3">
    <location>
        <begin position="91"/>
        <end position="107"/>
    </location>
</feature>
<evidence type="ECO:0000313" key="6">
    <source>
        <dbReference type="Proteomes" id="UP001058974"/>
    </source>
</evidence>
<dbReference type="Proteomes" id="UP001058974">
    <property type="component" value="Chromosome 1"/>
</dbReference>
<feature type="region of interest" description="Disordered" evidence="3">
    <location>
        <begin position="27"/>
        <end position="134"/>
    </location>
</feature>
<dbReference type="InterPro" id="IPR001878">
    <property type="entry name" value="Znf_CCHC"/>
</dbReference>
<accession>A0A9D5BKK7</accession>
<evidence type="ECO:0000313" key="5">
    <source>
        <dbReference type="EMBL" id="KAI5445300.1"/>
    </source>
</evidence>
<dbReference type="EMBL" id="JAMSHJ010000001">
    <property type="protein sequence ID" value="KAI5445300.1"/>
    <property type="molecule type" value="Genomic_DNA"/>
</dbReference>
<dbReference type="AlphaFoldDB" id="A0A9D5BKK7"/>
<comment type="caution">
    <text evidence="5">The sequence shown here is derived from an EMBL/GenBank/DDBJ whole genome shotgun (WGS) entry which is preliminary data.</text>
</comment>
<dbReference type="Pfam" id="PF22936">
    <property type="entry name" value="Pol_BBD"/>
    <property type="match status" value="1"/>
</dbReference>
<evidence type="ECO:0000256" key="3">
    <source>
        <dbReference type="SAM" id="MobiDB-lite"/>
    </source>
</evidence>
<feature type="domain" description="CCHC-type" evidence="4">
    <location>
        <begin position="48"/>
        <end position="62"/>
    </location>
</feature>
<keyword evidence="2" id="KW-0175">Coiled coil</keyword>
<evidence type="ECO:0000256" key="1">
    <source>
        <dbReference type="PROSITE-ProRule" id="PRU00047"/>
    </source>
</evidence>
<gene>
    <name evidence="5" type="ORF">KIW84_013507</name>
</gene>
<dbReference type="InterPro" id="IPR036875">
    <property type="entry name" value="Znf_CCHC_sf"/>
</dbReference>
<reference evidence="5 6" key="1">
    <citation type="journal article" date="2022" name="Nat. Genet.">
        <title>Improved pea reference genome and pan-genome highlight genomic features and evolutionary characteristics.</title>
        <authorList>
            <person name="Yang T."/>
            <person name="Liu R."/>
            <person name="Luo Y."/>
            <person name="Hu S."/>
            <person name="Wang D."/>
            <person name="Wang C."/>
            <person name="Pandey M.K."/>
            <person name="Ge S."/>
            <person name="Xu Q."/>
            <person name="Li N."/>
            <person name="Li G."/>
            <person name="Huang Y."/>
            <person name="Saxena R.K."/>
            <person name="Ji Y."/>
            <person name="Li M."/>
            <person name="Yan X."/>
            <person name="He Y."/>
            <person name="Liu Y."/>
            <person name="Wang X."/>
            <person name="Xiang C."/>
            <person name="Varshney R.K."/>
            <person name="Ding H."/>
            <person name="Gao S."/>
            <person name="Zong X."/>
        </authorList>
    </citation>
    <scope>NUCLEOTIDE SEQUENCE [LARGE SCALE GENOMIC DNA]</scope>
    <source>
        <strain evidence="5 6">cv. Zhongwan 6</strain>
    </source>
</reference>
<dbReference type="GO" id="GO:0008270">
    <property type="term" value="F:zinc ion binding"/>
    <property type="evidence" value="ECO:0007669"/>
    <property type="project" value="UniProtKB-KW"/>
</dbReference>
<dbReference type="SMART" id="SM00343">
    <property type="entry name" value="ZnF_C2HC"/>
    <property type="match status" value="1"/>
</dbReference>
<evidence type="ECO:0000256" key="2">
    <source>
        <dbReference type="SAM" id="Coils"/>
    </source>
</evidence>
<evidence type="ECO:0000259" key="4">
    <source>
        <dbReference type="PROSITE" id="PS50158"/>
    </source>
</evidence>
<dbReference type="Gene3D" id="4.10.60.10">
    <property type="entry name" value="Zinc finger, CCHC-type"/>
    <property type="match status" value="1"/>
</dbReference>
<proteinExistence type="predicted"/>
<dbReference type="SUPFAM" id="SSF57756">
    <property type="entry name" value="Retrovirus zinc finger-like domains"/>
    <property type="match status" value="1"/>
</dbReference>
<dbReference type="Gramene" id="Psat01G0350700-T1">
    <property type="protein sequence ID" value="KAI5445300.1"/>
    <property type="gene ID" value="KIW84_013507"/>
</dbReference>
<sequence>MGLFVKRYNRYVRKNDIQHSEKNLVNFRKQSRYSKNDDSKGKTTRGSCYKCGKPGHYKPDCPMNKKTKEKDSYKSHKKPSKPRRAYIAWESDSDSSDDESSSDEDENANLCLSAHQKNKKKQVRHAKYEKSSSMSHHELQTAFDTLHYEAKEAFKRLASNKNFFSHLEHKIQESERKLEALKASIVESTKTSYEDLRSKMMNFGCDTCYIWQGEVRNLKVKLDKSLEPKITFAIDKSNFRKSMVNPYQKYKYVIKDEDSKSNPNVQCLETIERRWVLDSGCSRHMSGDISLFIDFVAKKKGYVTYGDNNRGAILGKGSVGNPSSTTFLDFVGLFS</sequence>
<dbReference type="Pfam" id="PF00098">
    <property type="entry name" value="zf-CCHC"/>
    <property type="match status" value="1"/>
</dbReference>
<dbReference type="GO" id="GO:0003676">
    <property type="term" value="F:nucleic acid binding"/>
    <property type="evidence" value="ECO:0007669"/>
    <property type="project" value="InterPro"/>
</dbReference>
<dbReference type="InterPro" id="IPR054722">
    <property type="entry name" value="PolX-like_BBD"/>
</dbReference>
<keyword evidence="1" id="KW-0863">Zinc-finger</keyword>
<keyword evidence="6" id="KW-1185">Reference proteome</keyword>
<keyword evidence="1" id="KW-0862">Zinc</keyword>
<protein>
    <recommendedName>
        <fullName evidence="4">CCHC-type domain-containing protein</fullName>
    </recommendedName>
</protein>
<feature type="compositionally biased region" description="Basic residues" evidence="3">
    <location>
        <begin position="75"/>
        <end position="84"/>
    </location>
</feature>
<name>A0A9D5BKK7_PEA</name>
<keyword evidence="1" id="KW-0479">Metal-binding</keyword>
<feature type="coiled-coil region" evidence="2">
    <location>
        <begin position="164"/>
        <end position="191"/>
    </location>
</feature>